<dbReference type="PANTHER" id="PTHR47723:SF19">
    <property type="entry name" value="POLYNUCLEOTIDYL TRANSFERASE, RIBONUCLEASE H-LIKE SUPERFAMILY PROTEIN"/>
    <property type="match status" value="1"/>
</dbReference>
<dbReference type="PROSITE" id="PS50879">
    <property type="entry name" value="RNASE_H_1"/>
    <property type="match status" value="1"/>
</dbReference>
<dbReference type="PANTHER" id="PTHR47723">
    <property type="entry name" value="OS05G0353850 PROTEIN"/>
    <property type="match status" value="1"/>
</dbReference>
<dbReference type="InterPro" id="IPR053151">
    <property type="entry name" value="RNase_H-like"/>
</dbReference>
<name>A0ABR0QIP7_GOSAR</name>
<dbReference type="Proteomes" id="UP001358586">
    <property type="component" value="Chromosome 3"/>
</dbReference>
<gene>
    <name evidence="2" type="ORF">PVK06_007960</name>
</gene>
<dbReference type="InterPro" id="IPR002156">
    <property type="entry name" value="RNaseH_domain"/>
</dbReference>
<dbReference type="InterPro" id="IPR036397">
    <property type="entry name" value="RNaseH_sf"/>
</dbReference>
<dbReference type="SUPFAM" id="SSF53098">
    <property type="entry name" value="Ribonuclease H-like"/>
    <property type="match status" value="1"/>
</dbReference>
<dbReference type="Gene3D" id="3.30.420.10">
    <property type="entry name" value="Ribonuclease H-like superfamily/Ribonuclease H"/>
    <property type="match status" value="1"/>
</dbReference>
<feature type="domain" description="RNase H type-1" evidence="1">
    <location>
        <begin position="261"/>
        <end position="390"/>
    </location>
</feature>
<sequence length="396" mass="44813">MSLVGWDSICQPKWSGGLGMRQIRDQNIAFLLKLGYKLVSDDEALWVRVLKSKYGVNGFLPTSIEKANCSFLWKSLSKVWSLLHDNLIWTVGDGNRIRCRKDQWIPNVGPLIKYLPALANINTDCLLSDLVTGEGNWNLKFLQEWLPEEVIFQIMGIPPPHPTEGPDRLSWRHTSTRAFSVKSAYKMLKEDSWNSRDELWKTTVRRGLANDASCSICGHASENILHIIRDCTVAKEAKQASLDSRSISSDYTVLPLKELTSKDWIYLNAVGAVSRTSGRAAAGGVIWDSTGNWIMGYNRFIGNCSIFDAELWGILDGLKLIQWRGHDNVIIHSDSLEVVKAIHENDSKKPTSALLRRIHQILSQERQWIIRHIPREENKSVDYLAKIALGRGGFFT</sequence>
<dbReference type="EMBL" id="JARKNE010000003">
    <property type="protein sequence ID" value="KAK5839190.1"/>
    <property type="molecule type" value="Genomic_DNA"/>
</dbReference>
<reference evidence="2 3" key="1">
    <citation type="submission" date="2023-03" db="EMBL/GenBank/DDBJ databases">
        <title>WGS of Gossypium arboreum.</title>
        <authorList>
            <person name="Yu D."/>
        </authorList>
    </citation>
    <scope>NUCLEOTIDE SEQUENCE [LARGE SCALE GENOMIC DNA]</scope>
    <source>
        <tissue evidence="2">Leaf</tissue>
    </source>
</reference>
<keyword evidence="3" id="KW-1185">Reference proteome</keyword>
<comment type="caution">
    <text evidence="2">The sequence shown here is derived from an EMBL/GenBank/DDBJ whole genome shotgun (WGS) entry which is preliminary data.</text>
</comment>
<dbReference type="InterPro" id="IPR012337">
    <property type="entry name" value="RNaseH-like_sf"/>
</dbReference>
<evidence type="ECO:0000313" key="3">
    <source>
        <dbReference type="Proteomes" id="UP001358586"/>
    </source>
</evidence>
<dbReference type="InterPro" id="IPR044730">
    <property type="entry name" value="RNase_H-like_dom_plant"/>
</dbReference>
<evidence type="ECO:0000259" key="1">
    <source>
        <dbReference type="PROSITE" id="PS50879"/>
    </source>
</evidence>
<dbReference type="CDD" id="cd06222">
    <property type="entry name" value="RNase_H_like"/>
    <property type="match status" value="1"/>
</dbReference>
<dbReference type="Pfam" id="PF13456">
    <property type="entry name" value="RVT_3"/>
    <property type="match status" value="1"/>
</dbReference>
<organism evidence="2 3">
    <name type="scientific">Gossypium arboreum</name>
    <name type="common">Tree cotton</name>
    <name type="synonym">Gossypium nanking</name>
    <dbReference type="NCBI Taxonomy" id="29729"/>
    <lineage>
        <taxon>Eukaryota</taxon>
        <taxon>Viridiplantae</taxon>
        <taxon>Streptophyta</taxon>
        <taxon>Embryophyta</taxon>
        <taxon>Tracheophyta</taxon>
        <taxon>Spermatophyta</taxon>
        <taxon>Magnoliopsida</taxon>
        <taxon>eudicotyledons</taxon>
        <taxon>Gunneridae</taxon>
        <taxon>Pentapetalae</taxon>
        <taxon>rosids</taxon>
        <taxon>malvids</taxon>
        <taxon>Malvales</taxon>
        <taxon>Malvaceae</taxon>
        <taxon>Malvoideae</taxon>
        <taxon>Gossypium</taxon>
    </lineage>
</organism>
<proteinExistence type="predicted"/>
<accession>A0ABR0QIP7</accession>
<protein>
    <recommendedName>
        <fullName evidence="1">RNase H type-1 domain-containing protein</fullName>
    </recommendedName>
</protein>
<evidence type="ECO:0000313" key="2">
    <source>
        <dbReference type="EMBL" id="KAK5839190.1"/>
    </source>
</evidence>